<dbReference type="Gene3D" id="3.90.226.10">
    <property type="entry name" value="2-enoyl-CoA Hydratase, Chain A, domain 1"/>
    <property type="match status" value="1"/>
</dbReference>
<evidence type="ECO:0000313" key="4">
    <source>
        <dbReference type="Proteomes" id="UP000431826"/>
    </source>
</evidence>
<sequence>MKGRGVVTEDFKALRVISEGPVLRVQLDSPETGNAVCGTLLDELLTVLHALEDAPEIRVLVLSGRGADFCLGGDRREFAELLAADAGGSGLRAVAGKARRVCDALSKVEAVTIARLHGGVIGAGLALALFCDLRAGADNCRFRMPELALGMPPAWGGALPRLLHETGAARIRELILTGDSFDAAKAAELSILHKVVAEDELDEVIQQWTKPMVRRSPVALRTAKVMLNAYSGAHRLADATLFDAELMTSVLTAAEAGRGR</sequence>
<keyword evidence="4" id="KW-1185">Reference proteome</keyword>
<dbReference type="GO" id="GO:0003824">
    <property type="term" value="F:catalytic activity"/>
    <property type="evidence" value="ECO:0007669"/>
    <property type="project" value="InterPro"/>
</dbReference>
<dbReference type="Proteomes" id="UP000431826">
    <property type="component" value="Unassembled WGS sequence"/>
</dbReference>
<protein>
    <submittedName>
        <fullName evidence="3">Crotonase</fullName>
    </submittedName>
</protein>
<name>A0A640UJF7_9ACTN</name>
<evidence type="ECO:0000256" key="1">
    <source>
        <dbReference type="ARBA" id="ARBA00005254"/>
    </source>
</evidence>
<dbReference type="PROSITE" id="PS00166">
    <property type="entry name" value="ENOYL_COA_HYDRATASE"/>
    <property type="match status" value="1"/>
</dbReference>
<gene>
    <name evidence="3" type="ORF">Stube_01150</name>
</gene>
<dbReference type="SUPFAM" id="SSF52096">
    <property type="entry name" value="ClpP/crotonase"/>
    <property type="match status" value="1"/>
</dbReference>
<dbReference type="CDD" id="cd06558">
    <property type="entry name" value="crotonase-like"/>
    <property type="match status" value="1"/>
</dbReference>
<organism evidence="3 4">
    <name type="scientific">Streptomyces tubercidicus</name>
    <dbReference type="NCBI Taxonomy" id="47759"/>
    <lineage>
        <taxon>Bacteria</taxon>
        <taxon>Bacillati</taxon>
        <taxon>Actinomycetota</taxon>
        <taxon>Actinomycetes</taxon>
        <taxon>Kitasatosporales</taxon>
        <taxon>Streptomycetaceae</taxon>
        <taxon>Streptomyces</taxon>
    </lineage>
</organism>
<dbReference type="InterPro" id="IPR001753">
    <property type="entry name" value="Enoyl-CoA_hydra/iso"/>
</dbReference>
<dbReference type="PANTHER" id="PTHR42964">
    <property type="entry name" value="ENOYL-COA HYDRATASE"/>
    <property type="match status" value="1"/>
</dbReference>
<proteinExistence type="inferred from homology"/>
<dbReference type="InterPro" id="IPR029045">
    <property type="entry name" value="ClpP/crotonase-like_dom_sf"/>
</dbReference>
<dbReference type="EMBL" id="BLIR01000001">
    <property type="protein sequence ID" value="GFE35442.1"/>
    <property type="molecule type" value="Genomic_DNA"/>
</dbReference>
<evidence type="ECO:0000256" key="2">
    <source>
        <dbReference type="RuleBase" id="RU003707"/>
    </source>
</evidence>
<accession>A0A640UJF7</accession>
<dbReference type="Pfam" id="PF00378">
    <property type="entry name" value="ECH_1"/>
    <property type="match status" value="1"/>
</dbReference>
<reference evidence="3 4" key="1">
    <citation type="submission" date="2019-12" db="EMBL/GenBank/DDBJ databases">
        <title>Whole genome shotgun sequence of Streptomyces tubercidicus NBRC 13090.</title>
        <authorList>
            <person name="Ichikawa N."/>
            <person name="Kimura A."/>
            <person name="Kitahashi Y."/>
            <person name="Komaki H."/>
            <person name="Tamura T."/>
        </authorList>
    </citation>
    <scope>NUCLEOTIDE SEQUENCE [LARGE SCALE GENOMIC DNA]</scope>
    <source>
        <strain evidence="3 4">NBRC 13090</strain>
    </source>
</reference>
<comment type="similarity">
    <text evidence="1 2">Belongs to the enoyl-CoA hydratase/isomerase family.</text>
</comment>
<dbReference type="InterPro" id="IPR018376">
    <property type="entry name" value="Enoyl-CoA_hyd/isom_CS"/>
</dbReference>
<evidence type="ECO:0000313" key="3">
    <source>
        <dbReference type="EMBL" id="GFE35442.1"/>
    </source>
</evidence>
<dbReference type="InterPro" id="IPR051683">
    <property type="entry name" value="Enoyl-CoA_Hydratase/Isomerase"/>
</dbReference>
<dbReference type="AlphaFoldDB" id="A0A640UJF7"/>
<dbReference type="PANTHER" id="PTHR42964:SF1">
    <property type="entry name" value="POLYKETIDE BIOSYNTHESIS ENOYL-COA HYDRATASE PKSH-RELATED"/>
    <property type="match status" value="1"/>
</dbReference>
<comment type="caution">
    <text evidence="3">The sequence shown here is derived from an EMBL/GenBank/DDBJ whole genome shotgun (WGS) entry which is preliminary data.</text>
</comment>